<accession>A0ABR8Q523</accession>
<name>A0ABR8Q523_9CLOT</name>
<proteinExistence type="predicted"/>
<evidence type="ECO:0000313" key="1">
    <source>
        <dbReference type="EMBL" id="MBD7915480.1"/>
    </source>
</evidence>
<keyword evidence="2" id="KW-1185">Reference proteome</keyword>
<organism evidence="1 2">
    <name type="scientific">Clostridium gallinarum</name>
    <dbReference type="NCBI Taxonomy" id="2762246"/>
    <lineage>
        <taxon>Bacteria</taxon>
        <taxon>Bacillati</taxon>
        <taxon>Bacillota</taxon>
        <taxon>Clostridia</taxon>
        <taxon>Eubacteriales</taxon>
        <taxon>Clostridiaceae</taxon>
        <taxon>Clostridium</taxon>
    </lineage>
</organism>
<dbReference type="EMBL" id="JACSQZ010000034">
    <property type="protein sequence ID" value="MBD7915480.1"/>
    <property type="molecule type" value="Genomic_DNA"/>
</dbReference>
<dbReference type="Gene3D" id="2.60.120.260">
    <property type="entry name" value="Galactose-binding domain-like"/>
    <property type="match status" value="1"/>
</dbReference>
<evidence type="ECO:0000313" key="2">
    <source>
        <dbReference type="Proteomes" id="UP000640335"/>
    </source>
</evidence>
<protein>
    <recommendedName>
        <fullName evidence="3">Carbohydrate-binding protein</fullName>
    </recommendedName>
</protein>
<dbReference type="SUPFAM" id="SSF49785">
    <property type="entry name" value="Galactose-binding domain-like"/>
    <property type="match status" value="1"/>
</dbReference>
<comment type="caution">
    <text evidence="1">The sequence shown here is derived from an EMBL/GenBank/DDBJ whole genome shotgun (WGS) entry which is preliminary data.</text>
</comment>
<sequence length="265" mass="30280">MLKIQLVSGSGEIIKEAFSEDRVYLGYKGTLDDGALVRIINSNPGEYLWVKINKCIDKSLVYFKGTEMNYEFPFTEEAKVAYPIGAFEGDRHYFSVEKPSKEELKQYRNVALNPSDQKNAIGVYPHALANVETRNESVFFASNAIDGICVTDGHGRWPYQSWGINKQKDAEITIEFGREVLINKIGLFLRADYPHDSYWISVKLSLSNGEEMIFETTNNTECQYFDIPESKVEWIKLSNLIKNDDESEFPALTQIEAWGWIDLGK</sequence>
<evidence type="ECO:0008006" key="3">
    <source>
        <dbReference type="Google" id="ProtNLM"/>
    </source>
</evidence>
<dbReference type="RefSeq" id="WP_191750241.1">
    <property type="nucleotide sequence ID" value="NZ_JACSQZ010000034.1"/>
</dbReference>
<dbReference type="InterPro" id="IPR008979">
    <property type="entry name" value="Galactose-bd-like_sf"/>
</dbReference>
<dbReference type="Proteomes" id="UP000640335">
    <property type="component" value="Unassembled WGS sequence"/>
</dbReference>
<reference evidence="1 2" key="1">
    <citation type="submission" date="2020-08" db="EMBL/GenBank/DDBJ databases">
        <title>A Genomic Blueprint of the Chicken Gut Microbiome.</title>
        <authorList>
            <person name="Gilroy R."/>
            <person name="Ravi A."/>
            <person name="Getino M."/>
            <person name="Pursley I."/>
            <person name="Horton D.L."/>
            <person name="Alikhan N.-F."/>
            <person name="Baker D."/>
            <person name="Gharbi K."/>
            <person name="Hall N."/>
            <person name="Watson M."/>
            <person name="Adriaenssens E.M."/>
            <person name="Foster-Nyarko E."/>
            <person name="Jarju S."/>
            <person name="Secka A."/>
            <person name="Antonio M."/>
            <person name="Oren A."/>
            <person name="Chaudhuri R."/>
            <person name="La Ragione R.M."/>
            <person name="Hildebrand F."/>
            <person name="Pallen M.J."/>
        </authorList>
    </citation>
    <scope>NUCLEOTIDE SEQUENCE [LARGE SCALE GENOMIC DNA]</scope>
    <source>
        <strain evidence="1 2">Sa3CUN1</strain>
    </source>
</reference>
<gene>
    <name evidence="1" type="ORF">H9660_10005</name>
</gene>